<sequence>MRNSCPLQVRIQGDGFAGGVHATSGPEYRGAVAEGATGSGVLSADRVGRSLNCLLNEGAVGVRLGVGNGLTCMRLDLVSREARLDTF</sequence>
<dbReference type="RefSeq" id="WP_351962595.1">
    <property type="nucleotide sequence ID" value="NZ_JBEOZM010000051.1"/>
</dbReference>
<evidence type="ECO:0000313" key="2">
    <source>
        <dbReference type="EMBL" id="MER6274380.1"/>
    </source>
</evidence>
<evidence type="ECO:0000259" key="1">
    <source>
        <dbReference type="Pfam" id="PF26231"/>
    </source>
</evidence>
<feature type="domain" description="Crocagin biosynthetic protein CgnE/B" evidence="1">
    <location>
        <begin position="9"/>
        <end position="84"/>
    </location>
</feature>
<accession>A0ABV1TWG3</accession>
<organism evidence="2 3">
    <name type="scientific">Streptomyces sp. 900105755</name>
    <dbReference type="NCBI Taxonomy" id="3154389"/>
    <lineage>
        <taxon>Bacteria</taxon>
        <taxon>Bacillati</taxon>
        <taxon>Actinomycetota</taxon>
        <taxon>Actinomycetes</taxon>
        <taxon>Kitasatosporales</taxon>
        <taxon>Streptomycetaceae</taxon>
        <taxon>Streptomyces</taxon>
    </lineage>
</organism>
<dbReference type="Pfam" id="PF26231">
    <property type="entry name" value="CgnE_B"/>
    <property type="match status" value="1"/>
</dbReference>
<protein>
    <recommendedName>
        <fullName evidence="1">Crocagin biosynthetic protein CgnE/B domain-containing protein</fullName>
    </recommendedName>
</protein>
<dbReference type="EMBL" id="JBEOZM010000051">
    <property type="protein sequence ID" value="MER6274380.1"/>
    <property type="molecule type" value="Genomic_DNA"/>
</dbReference>
<gene>
    <name evidence="2" type="ORF">ABT211_45180</name>
</gene>
<proteinExistence type="predicted"/>
<evidence type="ECO:0000313" key="3">
    <source>
        <dbReference type="Proteomes" id="UP001490365"/>
    </source>
</evidence>
<dbReference type="InterPro" id="IPR058799">
    <property type="entry name" value="CgnE_B"/>
</dbReference>
<dbReference type="Proteomes" id="UP001490365">
    <property type="component" value="Unassembled WGS sequence"/>
</dbReference>
<reference evidence="2 3" key="1">
    <citation type="submission" date="2024-06" db="EMBL/GenBank/DDBJ databases">
        <title>The Natural Products Discovery Center: Release of the First 8490 Sequenced Strains for Exploring Actinobacteria Biosynthetic Diversity.</title>
        <authorList>
            <person name="Kalkreuter E."/>
            <person name="Kautsar S.A."/>
            <person name="Yang D."/>
            <person name="Bader C.D."/>
            <person name="Teijaro C.N."/>
            <person name="Fluegel L."/>
            <person name="Davis C.M."/>
            <person name="Simpson J.R."/>
            <person name="Lauterbach L."/>
            <person name="Steele A.D."/>
            <person name="Gui C."/>
            <person name="Meng S."/>
            <person name="Li G."/>
            <person name="Viehrig K."/>
            <person name="Ye F."/>
            <person name="Su P."/>
            <person name="Kiefer A.F."/>
            <person name="Nichols A."/>
            <person name="Cepeda A.J."/>
            <person name="Yan W."/>
            <person name="Fan B."/>
            <person name="Jiang Y."/>
            <person name="Adhikari A."/>
            <person name="Zheng C.-J."/>
            <person name="Schuster L."/>
            <person name="Cowan T.M."/>
            <person name="Smanski M.J."/>
            <person name="Chevrette M.G."/>
            <person name="De Carvalho L.P.S."/>
            <person name="Shen B."/>
        </authorList>
    </citation>
    <scope>NUCLEOTIDE SEQUENCE [LARGE SCALE GENOMIC DNA]</scope>
    <source>
        <strain evidence="2 3">NPDC001694</strain>
    </source>
</reference>
<keyword evidence="3" id="KW-1185">Reference proteome</keyword>
<name>A0ABV1TWG3_9ACTN</name>
<comment type="caution">
    <text evidence="2">The sequence shown here is derived from an EMBL/GenBank/DDBJ whole genome shotgun (WGS) entry which is preliminary data.</text>
</comment>